<organism evidence="6 7">
    <name type="scientific">Microcoleus anatoxicus PTRS2</name>
    <dbReference type="NCBI Taxonomy" id="2705321"/>
    <lineage>
        <taxon>Bacteria</taxon>
        <taxon>Bacillati</taxon>
        <taxon>Cyanobacteriota</taxon>
        <taxon>Cyanophyceae</taxon>
        <taxon>Oscillatoriophycideae</taxon>
        <taxon>Oscillatoriales</taxon>
        <taxon>Microcoleaceae</taxon>
        <taxon>Microcoleus</taxon>
        <taxon>Microcoleus anatoxicus</taxon>
    </lineage>
</organism>
<feature type="compositionally biased region" description="Pro residues" evidence="4">
    <location>
        <begin position="1256"/>
        <end position="1266"/>
    </location>
</feature>
<name>A0ABU8YKI0_9CYAN</name>
<dbReference type="InterPro" id="IPR038081">
    <property type="entry name" value="CalX-like_sf"/>
</dbReference>
<keyword evidence="1" id="KW-0732">Signal</keyword>
<keyword evidence="2" id="KW-0677">Repeat</keyword>
<dbReference type="SUPFAM" id="SSF69318">
    <property type="entry name" value="Integrin alpha N-terminal domain"/>
    <property type="match status" value="1"/>
</dbReference>
<keyword evidence="7" id="KW-1185">Reference proteome</keyword>
<accession>A0ABU8YKI0</accession>
<dbReference type="SMART" id="SM00237">
    <property type="entry name" value="Calx_beta"/>
    <property type="match status" value="1"/>
</dbReference>
<dbReference type="InterPro" id="IPR028994">
    <property type="entry name" value="Integrin_alpha_N"/>
</dbReference>
<dbReference type="InterPro" id="IPR003644">
    <property type="entry name" value="Calx_beta"/>
</dbReference>
<reference evidence="6 7" key="1">
    <citation type="journal article" date="2020" name="Harmful Algae">
        <title>Molecular and morphological characterization of a novel dihydroanatoxin-a producing Microcoleus species (cyanobacteria) from the Russian River, California, USA.</title>
        <authorList>
            <person name="Conklin K.Y."/>
            <person name="Stancheva R."/>
            <person name="Otten T.G."/>
            <person name="Fadness R."/>
            <person name="Boyer G.L."/>
            <person name="Read B."/>
            <person name="Zhang X."/>
            <person name="Sheath R.G."/>
        </authorList>
    </citation>
    <scope>NUCLEOTIDE SEQUENCE [LARGE SCALE GENOMIC DNA]</scope>
    <source>
        <strain evidence="6 7">PTRS2</strain>
    </source>
</reference>
<dbReference type="InterPro" id="IPR013517">
    <property type="entry name" value="FG-GAP"/>
</dbReference>
<dbReference type="Pfam" id="PF14252">
    <property type="entry name" value="DUF4347"/>
    <property type="match status" value="1"/>
</dbReference>
<feature type="region of interest" description="Disordered" evidence="4">
    <location>
        <begin position="1252"/>
        <end position="1315"/>
    </location>
</feature>
<dbReference type="RefSeq" id="WP_340541383.1">
    <property type="nucleotide sequence ID" value="NZ_JBBLXS010000079.1"/>
</dbReference>
<feature type="compositionally biased region" description="Low complexity" evidence="4">
    <location>
        <begin position="1267"/>
        <end position="1302"/>
    </location>
</feature>
<dbReference type="Proteomes" id="UP001384579">
    <property type="component" value="Unassembled WGS sequence"/>
</dbReference>
<dbReference type="InterPro" id="IPR025592">
    <property type="entry name" value="DUF4347"/>
</dbReference>
<dbReference type="Gene3D" id="2.60.40.2030">
    <property type="match status" value="2"/>
</dbReference>
<dbReference type="PANTHER" id="PTHR46580">
    <property type="entry name" value="SENSOR KINASE-RELATED"/>
    <property type="match status" value="1"/>
</dbReference>
<dbReference type="Gene3D" id="2.30.30.100">
    <property type="match status" value="5"/>
</dbReference>
<gene>
    <name evidence="6" type="ORF">WMG39_08360</name>
</gene>
<evidence type="ECO:0000256" key="1">
    <source>
        <dbReference type="ARBA" id="ARBA00022729"/>
    </source>
</evidence>
<dbReference type="PANTHER" id="PTHR46580:SF2">
    <property type="entry name" value="MAM DOMAIN-CONTAINING PROTEIN"/>
    <property type="match status" value="1"/>
</dbReference>
<dbReference type="SUPFAM" id="SSF141072">
    <property type="entry name" value="CalX-like"/>
    <property type="match status" value="2"/>
</dbReference>
<evidence type="ECO:0000256" key="2">
    <source>
        <dbReference type="ARBA" id="ARBA00022737"/>
    </source>
</evidence>
<evidence type="ECO:0000256" key="3">
    <source>
        <dbReference type="ARBA" id="ARBA00022837"/>
    </source>
</evidence>
<dbReference type="EMBL" id="JBBLXS010000079">
    <property type="protein sequence ID" value="MEK0184870.1"/>
    <property type="molecule type" value="Genomic_DNA"/>
</dbReference>
<comment type="caution">
    <text evidence="6">The sequence shown here is derived from an EMBL/GenBank/DDBJ whole genome shotgun (WGS) entry which is preliminary data.</text>
</comment>
<dbReference type="Pfam" id="PF13517">
    <property type="entry name" value="FG-GAP_3"/>
    <property type="match status" value="1"/>
</dbReference>
<protein>
    <submittedName>
        <fullName evidence="6">FG-GAP-like repeat-containing protein</fullName>
    </submittedName>
</protein>
<evidence type="ECO:0000259" key="5">
    <source>
        <dbReference type="SMART" id="SM00237"/>
    </source>
</evidence>
<proteinExistence type="predicted"/>
<evidence type="ECO:0000256" key="4">
    <source>
        <dbReference type="SAM" id="MobiDB-lite"/>
    </source>
</evidence>
<dbReference type="Pfam" id="PF03160">
    <property type="entry name" value="Calx-beta"/>
    <property type="match status" value="3"/>
</dbReference>
<keyword evidence="3" id="KW-0106">Calcium</keyword>
<feature type="compositionally biased region" description="Polar residues" evidence="4">
    <location>
        <begin position="1303"/>
        <end position="1315"/>
    </location>
</feature>
<evidence type="ECO:0000313" key="7">
    <source>
        <dbReference type="Proteomes" id="UP001384579"/>
    </source>
</evidence>
<evidence type="ECO:0000313" key="6">
    <source>
        <dbReference type="EMBL" id="MEK0184870.1"/>
    </source>
</evidence>
<feature type="domain" description="Calx-beta" evidence="5">
    <location>
        <begin position="560"/>
        <end position="668"/>
    </location>
</feature>
<sequence>MKPTGKNSFIQSSLDDLCYETGVSTPGGTGEQARNLDVDLDLYLDGFTFIQRIAELTNTNVAASKNLTGSATKGGDWELETRTGEIKTSLVFREDAIATYNHVLSSFSAATNFPMALDPFVPSVDYNGDGIFDLVIGGGVFLADGNGSFKQPISFAGVPTKLGNFNSDNILDLAIANPVFSGTVSIRPGNGTGGFGTPTNFNVGNTPISIASGNFNPDTFPDLAVVNANPQGTGSVSILLGNGTGGFSAATNFNVGGIPASVAVGNFNTDNFPDLAVGNSLSNNISILFGNGTGGFGAATNFGTGQAPNSIIVADFNVDGNPDLATANNGSNNVSILLGNGTGGFTNATNFNAGLGANSVAAFDLNGDNKLDLAVSNSNSTNLSILLGNGTGGFSQPIDFALTGTNPGRVTVNDFNNDALPDLAVMVTNGSSDNVSILLNTPSTVSFVTPKVGNTYNVNEGSTDTVINVPVTISNSSSFGDIVVPIIIDPSSTATQGADYTLSTTSLTFPANTTTLTQNIAVTIKADNIVDSNEQIVLNFGKITGGTAIAGSSSGSSNQVKVGILDRNSSYTIATNTPSLNEGNSGKTPASFTITRNGSTELGSTVDYTITGTATNGTDYNNIGGTSGATATTGKISFAAGETSKTITLDVLGDANIEPDETVVITLSNPVSLGGAPTIATATAIATIKNDDTAGITVNPKTLSTTEAGGKATFTVKLNTQPTADVTIGLSSDNVAEGTVGTNSLTFTPANWNLEKTVTVTGVDDFVADGNAVYKIVTAAAVSADTNYNSLNPDDVTVTNSDNDTPGIISITQSTTGLTTSEIGGKANFTVQLNSQPTANVTIGLSSSNVAEGTVAPASLTFTPTNWKQEQTVTVTGVDDFVADGNIVYKIVTAAAVTTDANYKNLNPLVLTVTNTDNDTPGITINPTGLTTSEAGGKANFTVQLNSQPTANVTIGLSSDNVAEGTVSTNSLTFTPANWNQVQTVTVTGVDDLVADGNVVYKIVTAAAVSTDANYNNLNPLDVTVTNSDNETPGITVNPTAGLTTGEDGTKANFAVVLNTKPTANVTIGLNSSNVAEGTVSTNSLTFTPANWNTAQPVTVTGVNDSIADGNIDYKVITGAAVSTDPNYNNKDVADVGITNKDNDRAGVSVSVTETTATEGGANGTYAIELTSQPIAPVTINLTTDNQLQAIAPIAFTPNNWNVSQTVTVKAFDNTGVDGPHSGTITHSVSSTDTKYNVVVVPAVTVAIADNDVAPTPTPTATPTPTPTTGTPTPTPTTGTPTPTPTTGTPTPTPTTGTPTPTSAGITVSPTSGLITTKTGGKAKFTIKLDTPPIAPVTIGLKVSPQTQAEGSLSISEVIFTPQNWNIPQEVTVRGEGGAIAANANRSYTIVTAPAISTDSKYSGLDASDVSLTNMFVYLETNPERNFPRIVVGPTQQLTTTEAGGTDNFSVVLTRKPITDVVIPIRSDNTDTFNPVIPGNPRLLSTVRLGNR</sequence>